<dbReference type="Pfam" id="PF11160">
    <property type="entry name" value="Hva1_TUDOR"/>
    <property type="match status" value="1"/>
</dbReference>
<comment type="caution">
    <text evidence="2">The sequence shown here is derived from an EMBL/GenBank/DDBJ whole genome shotgun (WGS) entry which is preliminary data.</text>
</comment>
<evidence type="ECO:0000259" key="1">
    <source>
        <dbReference type="Pfam" id="PF11160"/>
    </source>
</evidence>
<evidence type="ECO:0000313" key="3">
    <source>
        <dbReference type="Proteomes" id="UP000092651"/>
    </source>
</evidence>
<dbReference type="OrthoDB" id="71751at2"/>
<protein>
    <recommendedName>
        <fullName evidence="1">Hypervirulence associated protein TUDOR domain-containing protein</fullName>
    </recommendedName>
</protein>
<dbReference type="EMBL" id="MAYH01000023">
    <property type="protein sequence ID" value="OCA72524.1"/>
    <property type="molecule type" value="Genomic_DNA"/>
</dbReference>
<proteinExistence type="predicted"/>
<dbReference type="Proteomes" id="UP000092651">
    <property type="component" value="Unassembled WGS sequence"/>
</dbReference>
<dbReference type="InterPro" id="IPR021331">
    <property type="entry name" value="Hva1_TUDOR"/>
</dbReference>
<name>A0A1B8ZLX4_9FLAO</name>
<sequence>MKPKFQKGDKVSWNSEAGRVSGTIIKIHTKDFDYKGYTHHASEDSPQYEIKSDKSDHIAAHKESALTKI</sequence>
<organism evidence="2 3">
    <name type="scientific">Chryseobacterium artocarpi</name>
    <dbReference type="NCBI Taxonomy" id="1414727"/>
    <lineage>
        <taxon>Bacteria</taxon>
        <taxon>Pseudomonadati</taxon>
        <taxon>Bacteroidota</taxon>
        <taxon>Flavobacteriia</taxon>
        <taxon>Flavobacteriales</taxon>
        <taxon>Weeksellaceae</taxon>
        <taxon>Chryseobacterium group</taxon>
        <taxon>Chryseobacterium</taxon>
    </lineage>
</organism>
<gene>
    <name evidence="2" type="ORF">BBI01_10425</name>
</gene>
<accession>A0A1B8ZLX4</accession>
<dbReference type="Gene3D" id="2.30.30.1060">
    <property type="match status" value="1"/>
</dbReference>
<dbReference type="AlphaFoldDB" id="A0A1B8ZLX4"/>
<reference evidence="2 3" key="1">
    <citation type="submission" date="2016-07" db="EMBL/GenBank/DDBJ databases">
        <authorList>
            <person name="Jeong J.-J."/>
            <person name="Kim D.W."/>
            <person name="Sang M.K."/>
            <person name="Choi I.-G."/>
            <person name="Kim K.D."/>
        </authorList>
    </citation>
    <scope>NUCLEOTIDE SEQUENCE [LARGE SCALE GENOMIC DNA]</scope>
    <source>
        <strain evidence="2 3">UTM-3</strain>
    </source>
</reference>
<feature type="domain" description="Hypervirulence associated protein TUDOR" evidence="1">
    <location>
        <begin position="8"/>
        <end position="66"/>
    </location>
</feature>
<keyword evidence="3" id="KW-1185">Reference proteome</keyword>
<dbReference type="RefSeq" id="WP_065394743.1">
    <property type="nucleotide sequence ID" value="NZ_MAYH01000023.1"/>
</dbReference>
<evidence type="ECO:0000313" key="2">
    <source>
        <dbReference type="EMBL" id="OCA72524.1"/>
    </source>
</evidence>